<dbReference type="AlphaFoldDB" id="A0A8T6ZCG0"/>
<dbReference type="Pfam" id="PF13377">
    <property type="entry name" value="Peripla_BP_3"/>
    <property type="match status" value="1"/>
</dbReference>
<dbReference type="Gene3D" id="3.40.50.2300">
    <property type="match status" value="2"/>
</dbReference>
<feature type="region of interest" description="Disordered" evidence="4">
    <location>
        <begin position="1"/>
        <end position="24"/>
    </location>
</feature>
<gene>
    <name evidence="6" type="ORF">NH14_017110</name>
</gene>
<name>A0A8T6ZCG0_9BURK</name>
<evidence type="ECO:0000256" key="1">
    <source>
        <dbReference type="ARBA" id="ARBA00023015"/>
    </source>
</evidence>
<dbReference type="EMBL" id="JTDB02000004">
    <property type="protein sequence ID" value="NLP62857.1"/>
    <property type="molecule type" value="Genomic_DNA"/>
</dbReference>
<accession>A0A8T6ZCG0</accession>
<dbReference type="Proteomes" id="UP000030460">
    <property type="component" value="Unassembled WGS sequence"/>
</dbReference>
<dbReference type="InterPro" id="IPR028082">
    <property type="entry name" value="Peripla_BP_I"/>
</dbReference>
<dbReference type="GO" id="GO:0000976">
    <property type="term" value="F:transcription cis-regulatory region binding"/>
    <property type="evidence" value="ECO:0007669"/>
    <property type="project" value="TreeGrafter"/>
</dbReference>
<dbReference type="GO" id="GO:0003700">
    <property type="term" value="F:DNA-binding transcription factor activity"/>
    <property type="evidence" value="ECO:0007669"/>
    <property type="project" value="TreeGrafter"/>
</dbReference>
<keyword evidence="3" id="KW-0804">Transcription</keyword>
<evidence type="ECO:0000256" key="3">
    <source>
        <dbReference type="ARBA" id="ARBA00023163"/>
    </source>
</evidence>
<evidence type="ECO:0000256" key="4">
    <source>
        <dbReference type="SAM" id="MobiDB-lite"/>
    </source>
</evidence>
<proteinExistence type="predicted"/>
<dbReference type="PANTHER" id="PTHR30146">
    <property type="entry name" value="LACI-RELATED TRANSCRIPTIONAL REPRESSOR"/>
    <property type="match status" value="1"/>
</dbReference>
<keyword evidence="7" id="KW-1185">Reference proteome</keyword>
<evidence type="ECO:0000313" key="7">
    <source>
        <dbReference type="Proteomes" id="UP000030460"/>
    </source>
</evidence>
<protein>
    <submittedName>
        <fullName evidence="6">Substrate-binding domain-containing protein</fullName>
    </submittedName>
</protein>
<feature type="compositionally biased region" description="Polar residues" evidence="4">
    <location>
        <begin position="1"/>
        <end position="12"/>
    </location>
</feature>
<reference evidence="6" key="1">
    <citation type="journal article" date="2015" name="Genome Announc.">
        <title>Draft Genome Sequence of the Polyhydroxyalkanoate-Producing Bacterium Burkholderia sacchari LMG 19450 Isolated from Brazilian Sugarcane Plantation Soil.</title>
        <authorList>
            <person name="Alexandrino P.M."/>
            <person name="Mendonca T.T."/>
            <person name="Guaman Bautista L.P."/>
            <person name="Cherix J."/>
            <person name="Lozano-Sakalauskas G.C."/>
            <person name="Fujita A."/>
            <person name="Ramos Filho E."/>
            <person name="Long P."/>
            <person name="Padilla G."/>
            <person name="Taciro M.K."/>
            <person name="Gomez J.G."/>
            <person name="Silva L.F."/>
        </authorList>
    </citation>
    <scope>NUCLEOTIDE SEQUENCE</scope>
    <source>
        <strain evidence="6">LMG 19450</strain>
    </source>
</reference>
<comment type="caution">
    <text evidence="6">The sequence shown here is derived from an EMBL/GenBank/DDBJ whole genome shotgun (WGS) entry which is preliminary data.</text>
</comment>
<organism evidence="6 7">
    <name type="scientific">Paraburkholderia sacchari</name>
    <dbReference type="NCBI Taxonomy" id="159450"/>
    <lineage>
        <taxon>Bacteria</taxon>
        <taxon>Pseudomonadati</taxon>
        <taxon>Pseudomonadota</taxon>
        <taxon>Betaproteobacteria</taxon>
        <taxon>Burkholderiales</taxon>
        <taxon>Burkholderiaceae</taxon>
        <taxon>Paraburkholderia</taxon>
    </lineage>
</organism>
<evidence type="ECO:0000259" key="5">
    <source>
        <dbReference type="Pfam" id="PF13377"/>
    </source>
</evidence>
<dbReference type="PANTHER" id="PTHR30146:SF2">
    <property type="entry name" value="HTH-TYPE TRANSCRIPTIONAL REGULATOR GNTR"/>
    <property type="match status" value="1"/>
</dbReference>
<dbReference type="SUPFAM" id="SSF53822">
    <property type="entry name" value="Periplasmic binding protein-like I"/>
    <property type="match status" value="1"/>
</dbReference>
<sequence>MDQGNLDTQENPQHPVGPRSNEVPSRVAIGGFNDLAGGSDCVPRLTTVRTPRVEMGRVAANLLLAMIDREPIARRAVDLGFELLVRKSAWARYGEV</sequence>
<evidence type="ECO:0000313" key="6">
    <source>
        <dbReference type="EMBL" id="NLP62857.1"/>
    </source>
</evidence>
<reference evidence="6" key="2">
    <citation type="submission" date="2020-04" db="EMBL/GenBank/DDBJ databases">
        <authorList>
            <person name="Alexandrino P."/>
            <person name="Mendonca T."/>
            <person name="Guaman L."/>
            <person name="Cherix J."/>
            <person name="Lozano-Sakalauskas G."/>
            <person name="Fujita A."/>
            <person name="Filho E.R."/>
            <person name="Long P."/>
            <person name="Padilla G."/>
            <person name="Taciro M.K."/>
            <person name="Gomez J.G."/>
            <person name="Silva L.F."/>
            <person name="Torres M."/>
        </authorList>
    </citation>
    <scope>NUCLEOTIDE SEQUENCE</scope>
    <source>
        <strain evidence="6">LMG 19450</strain>
    </source>
</reference>
<dbReference type="InterPro" id="IPR046335">
    <property type="entry name" value="LacI/GalR-like_sensor"/>
</dbReference>
<evidence type="ECO:0000256" key="2">
    <source>
        <dbReference type="ARBA" id="ARBA00023125"/>
    </source>
</evidence>
<dbReference type="OrthoDB" id="8770688at2"/>
<feature type="domain" description="Transcriptional regulator LacI/GalR-like sensor" evidence="5">
    <location>
        <begin position="22"/>
        <end position="88"/>
    </location>
</feature>
<keyword evidence="1" id="KW-0805">Transcription regulation</keyword>
<keyword evidence="2" id="KW-0238">DNA-binding</keyword>